<evidence type="ECO:0000256" key="2">
    <source>
        <dbReference type="ARBA" id="ARBA00022676"/>
    </source>
</evidence>
<dbReference type="Proteomes" id="UP001501591">
    <property type="component" value="Unassembled WGS sequence"/>
</dbReference>
<comment type="similarity">
    <text evidence="1">Belongs to the glycosyltransferase group 1 family. Glycosyltransferase 4 subfamily.</text>
</comment>
<dbReference type="RefSeq" id="WP_344818063.1">
    <property type="nucleotide sequence ID" value="NZ_BAABCP010000001.1"/>
</dbReference>
<protein>
    <recommendedName>
        <fullName evidence="8">D-inositol 3-phosphate glycosyltransferase</fullName>
    </recommendedName>
</protein>
<dbReference type="CDD" id="cd03801">
    <property type="entry name" value="GT4_PimA-like"/>
    <property type="match status" value="1"/>
</dbReference>
<evidence type="ECO:0008006" key="8">
    <source>
        <dbReference type="Google" id="ProtNLM"/>
    </source>
</evidence>
<gene>
    <name evidence="6" type="ORF">GCM10022383_06450</name>
</gene>
<evidence type="ECO:0000259" key="5">
    <source>
        <dbReference type="Pfam" id="PF13439"/>
    </source>
</evidence>
<keyword evidence="7" id="KW-1185">Reference proteome</keyword>
<name>A0ABP7MWS8_9MICO</name>
<sequence length="348" mass="36943">MRIVHLVRSDRFAGVEQFVLRLAIAQVRAGHRVEVLGGAPDRMADASRAAGVAWHPASAVRTALSALRARRDDADVVNTHMTDADVTAVLALGRRGPALVSTRHFALPRGRVLGIPLDLFVRRRVDAEIAISSAVAEATGIPSTVVHSGVPAASPSPATTPARMILMAQRLQPEKRADIGIRAFAASGLADRGWRLDIAGDGPLRAELEELIDTLGAGGSVRLRGFRDDMPDLLRTASLFLAPCDIEGLGLAVLEAMAAGVAPVAAAAAGHLDVLAGLDERSGFRAGDVEDAADALRAFAGDDERRARLAEAAQRRARTEFSLDQQVAGSDEVYRRAIEHARARGWRP</sequence>
<comment type="caution">
    <text evidence="6">The sequence shown here is derived from an EMBL/GenBank/DDBJ whole genome shotgun (WGS) entry which is preliminary data.</text>
</comment>
<dbReference type="PANTHER" id="PTHR12526:SF640">
    <property type="entry name" value="COLANIC ACID BIOSYNTHESIS GLYCOSYLTRANSFERASE WCAL-RELATED"/>
    <property type="match status" value="1"/>
</dbReference>
<evidence type="ECO:0000313" key="7">
    <source>
        <dbReference type="Proteomes" id="UP001501591"/>
    </source>
</evidence>
<keyword evidence="3" id="KW-0808">Transferase</keyword>
<organism evidence="6 7">
    <name type="scientific">Microbacterium soli</name>
    <dbReference type="NCBI Taxonomy" id="446075"/>
    <lineage>
        <taxon>Bacteria</taxon>
        <taxon>Bacillati</taxon>
        <taxon>Actinomycetota</taxon>
        <taxon>Actinomycetes</taxon>
        <taxon>Micrococcales</taxon>
        <taxon>Microbacteriaceae</taxon>
        <taxon>Microbacterium</taxon>
    </lineage>
</organism>
<dbReference type="Pfam" id="PF00534">
    <property type="entry name" value="Glycos_transf_1"/>
    <property type="match status" value="1"/>
</dbReference>
<dbReference type="InterPro" id="IPR028098">
    <property type="entry name" value="Glyco_trans_4-like_N"/>
</dbReference>
<accession>A0ABP7MWS8</accession>
<proteinExistence type="inferred from homology"/>
<dbReference type="EMBL" id="BAABCP010000001">
    <property type="protein sequence ID" value="GAA3930509.1"/>
    <property type="molecule type" value="Genomic_DNA"/>
</dbReference>
<keyword evidence="2" id="KW-0328">Glycosyltransferase</keyword>
<evidence type="ECO:0000256" key="3">
    <source>
        <dbReference type="ARBA" id="ARBA00022679"/>
    </source>
</evidence>
<dbReference type="PANTHER" id="PTHR12526">
    <property type="entry name" value="GLYCOSYLTRANSFERASE"/>
    <property type="match status" value="1"/>
</dbReference>
<evidence type="ECO:0000313" key="6">
    <source>
        <dbReference type="EMBL" id="GAA3930509.1"/>
    </source>
</evidence>
<dbReference type="Gene3D" id="3.40.50.2000">
    <property type="entry name" value="Glycogen Phosphorylase B"/>
    <property type="match status" value="2"/>
</dbReference>
<dbReference type="SUPFAM" id="SSF53756">
    <property type="entry name" value="UDP-Glycosyltransferase/glycogen phosphorylase"/>
    <property type="match status" value="1"/>
</dbReference>
<evidence type="ECO:0000259" key="4">
    <source>
        <dbReference type="Pfam" id="PF00534"/>
    </source>
</evidence>
<dbReference type="InterPro" id="IPR001296">
    <property type="entry name" value="Glyco_trans_1"/>
</dbReference>
<dbReference type="Pfam" id="PF13439">
    <property type="entry name" value="Glyco_transf_4"/>
    <property type="match status" value="1"/>
</dbReference>
<evidence type="ECO:0000256" key="1">
    <source>
        <dbReference type="ARBA" id="ARBA00009481"/>
    </source>
</evidence>
<reference evidence="7" key="1">
    <citation type="journal article" date="2019" name="Int. J. Syst. Evol. Microbiol.">
        <title>The Global Catalogue of Microorganisms (GCM) 10K type strain sequencing project: providing services to taxonomists for standard genome sequencing and annotation.</title>
        <authorList>
            <consortium name="The Broad Institute Genomics Platform"/>
            <consortium name="The Broad Institute Genome Sequencing Center for Infectious Disease"/>
            <person name="Wu L."/>
            <person name="Ma J."/>
        </authorList>
    </citation>
    <scope>NUCLEOTIDE SEQUENCE [LARGE SCALE GENOMIC DNA]</scope>
    <source>
        <strain evidence="7">JCM 17024</strain>
    </source>
</reference>
<feature type="domain" description="Glycosyl transferase family 1" evidence="4">
    <location>
        <begin position="162"/>
        <end position="315"/>
    </location>
</feature>
<feature type="domain" description="Glycosyltransferase subfamily 4-like N-terminal" evidence="5">
    <location>
        <begin position="14"/>
        <end position="150"/>
    </location>
</feature>